<dbReference type="InterPro" id="IPR012336">
    <property type="entry name" value="Thioredoxin-like_fold"/>
</dbReference>
<dbReference type="Gene3D" id="3.40.30.10">
    <property type="entry name" value="Glutaredoxin"/>
    <property type="match status" value="1"/>
</dbReference>
<accession>A0AA35VC72</accession>
<dbReference type="RefSeq" id="WP_289841374.1">
    <property type="nucleotide sequence ID" value="NZ_CATKSH010000007.1"/>
</dbReference>
<reference evidence="3" key="1">
    <citation type="submission" date="2023-03" db="EMBL/GenBank/DDBJ databases">
        <authorList>
            <person name="Cleenwerck I."/>
        </authorList>
    </citation>
    <scope>NUCLEOTIDE SEQUENCE</scope>
    <source>
        <strain evidence="3">LMG 32879</strain>
    </source>
</reference>
<feature type="domain" description="Thioredoxin-like fold" evidence="2">
    <location>
        <begin position="34"/>
        <end position="204"/>
    </location>
</feature>
<dbReference type="InterPro" id="IPR036249">
    <property type="entry name" value="Thioredoxin-like_sf"/>
</dbReference>
<keyword evidence="4" id="KW-1185">Reference proteome</keyword>
<organism evidence="3 4">
    <name type="scientific">Brytella acorum</name>
    <dbReference type="NCBI Taxonomy" id="2959299"/>
    <lineage>
        <taxon>Bacteria</taxon>
        <taxon>Pseudomonadati</taxon>
        <taxon>Pseudomonadota</taxon>
        <taxon>Alphaproteobacteria</taxon>
        <taxon>Acetobacterales</taxon>
        <taxon>Acetobacteraceae</taxon>
        <taxon>Brytella</taxon>
    </lineage>
</organism>
<feature type="chain" id="PRO_5041211351" evidence="1">
    <location>
        <begin position="29"/>
        <end position="208"/>
    </location>
</feature>
<comment type="caution">
    <text evidence="3">The sequence shown here is derived from an EMBL/GenBank/DDBJ whole genome shotgun (WGS) entry which is preliminary data.</text>
</comment>
<dbReference type="SUPFAM" id="SSF52833">
    <property type="entry name" value="Thioredoxin-like"/>
    <property type="match status" value="1"/>
</dbReference>
<dbReference type="AlphaFoldDB" id="A0AA35VC72"/>
<dbReference type="Pfam" id="PF13462">
    <property type="entry name" value="Thioredoxin_4"/>
    <property type="match status" value="1"/>
</dbReference>
<evidence type="ECO:0000256" key="1">
    <source>
        <dbReference type="SAM" id="SignalP"/>
    </source>
</evidence>
<gene>
    <name evidence="3" type="ORF">LMG32879_001541</name>
</gene>
<protein>
    <submittedName>
        <fullName evidence="3">Thioredoxin domain-containing protein</fullName>
    </submittedName>
</protein>
<keyword evidence="1" id="KW-0732">Signal</keyword>
<dbReference type="Proteomes" id="UP001176960">
    <property type="component" value="Unassembled WGS sequence"/>
</dbReference>
<sequence>MPISRRMLLAAIPAIALPVSVSMRPARAEDLRLTERAIGNPKAPVHVHEWFSLTCTHCAHYQMTVFPEVKTKLIDTGKILYVYHDFPLDQTALLASMVARSLPVDRYEPFINTVLSSLDRWAFSPDGQPKDPKVGLKQIAALAGISSAQFDKIDQDETLRQAIVTQAGDDGTKYNIQGTPFFRFNNIPFTEELSSYAAFEEQVKKAAG</sequence>
<name>A0AA35VC72_9PROT</name>
<evidence type="ECO:0000313" key="3">
    <source>
        <dbReference type="EMBL" id="CAI9120703.1"/>
    </source>
</evidence>
<evidence type="ECO:0000313" key="4">
    <source>
        <dbReference type="Proteomes" id="UP001176960"/>
    </source>
</evidence>
<evidence type="ECO:0000259" key="2">
    <source>
        <dbReference type="Pfam" id="PF13462"/>
    </source>
</evidence>
<proteinExistence type="predicted"/>
<feature type="signal peptide" evidence="1">
    <location>
        <begin position="1"/>
        <end position="28"/>
    </location>
</feature>
<dbReference type="EMBL" id="CATKSH010000007">
    <property type="protein sequence ID" value="CAI9120703.1"/>
    <property type="molecule type" value="Genomic_DNA"/>
</dbReference>